<dbReference type="PANTHER" id="PTHR23417">
    <property type="entry name" value="3-DEOXY-D-MANNO-OCTULOSONIC-ACID TRANSFERASE/TRNA GUANINE-N 7 - -METHYLTRANSFERASE"/>
    <property type="match status" value="1"/>
</dbReference>
<dbReference type="InterPro" id="IPR003358">
    <property type="entry name" value="tRNA_(Gua-N-7)_MeTrfase_Trmb"/>
</dbReference>
<sequence>MPRKGKFKHRLHRNPFSMYEQLPAIDQQAMFGREAPLALDVGCGPGLFTADLAKKHPEWNCIGNEIRDHYVEQVEAKREAGKLTNLRGICANANLQLINMLPDDSIVFFTHNFPDPWFKKRHEKRRVLNTKFLYDLRPKLKDGCELHIMTDYQPIGEAMRKGLMATSFLRPLKGN</sequence>
<dbReference type="Gene3D" id="3.40.50.150">
    <property type="entry name" value="Vaccinia Virus protein VP39"/>
    <property type="match status" value="1"/>
</dbReference>
<evidence type="ECO:0000313" key="8">
    <source>
        <dbReference type="Proteomes" id="UP000245942"/>
    </source>
</evidence>
<dbReference type="Proteomes" id="UP000245942">
    <property type="component" value="Unassembled WGS sequence"/>
</dbReference>
<protein>
    <recommendedName>
        <fullName evidence="2">tRNA (guanine(46)-N(7))-methyltransferase</fullName>
        <ecNumber evidence="2">2.1.1.33</ecNumber>
    </recommendedName>
</protein>
<accession>A0A316U283</accession>
<dbReference type="GO" id="GO:0043527">
    <property type="term" value="C:tRNA methyltransferase complex"/>
    <property type="evidence" value="ECO:0007669"/>
    <property type="project" value="TreeGrafter"/>
</dbReference>
<dbReference type="SUPFAM" id="SSF53335">
    <property type="entry name" value="S-adenosyl-L-methionine-dependent methyltransferases"/>
    <property type="match status" value="1"/>
</dbReference>
<dbReference type="RefSeq" id="XP_025346088.1">
    <property type="nucleotide sequence ID" value="XM_025490447.1"/>
</dbReference>
<dbReference type="InterPro" id="IPR029063">
    <property type="entry name" value="SAM-dependent_MTases_sf"/>
</dbReference>
<dbReference type="CDD" id="cd02440">
    <property type="entry name" value="AdoMet_MTases"/>
    <property type="match status" value="1"/>
</dbReference>
<keyword evidence="3 7" id="KW-0489">Methyltransferase</keyword>
<keyword evidence="6" id="KW-0819">tRNA processing</keyword>
<evidence type="ECO:0000313" key="7">
    <source>
        <dbReference type="EMBL" id="PWN18928.1"/>
    </source>
</evidence>
<evidence type="ECO:0000256" key="6">
    <source>
        <dbReference type="ARBA" id="ARBA00022694"/>
    </source>
</evidence>
<comment type="catalytic activity">
    <reaction evidence="1">
        <text>guanosine(46) in tRNA + S-adenosyl-L-methionine = N(7)-methylguanosine(46) in tRNA + S-adenosyl-L-homocysteine</text>
        <dbReference type="Rhea" id="RHEA:42708"/>
        <dbReference type="Rhea" id="RHEA-COMP:10188"/>
        <dbReference type="Rhea" id="RHEA-COMP:10189"/>
        <dbReference type="ChEBI" id="CHEBI:57856"/>
        <dbReference type="ChEBI" id="CHEBI:59789"/>
        <dbReference type="ChEBI" id="CHEBI:74269"/>
        <dbReference type="ChEBI" id="CHEBI:74480"/>
        <dbReference type="EC" id="2.1.1.33"/>
    </reaction>
</comment>
<keyword evidence="8" id="KW-1185">Reference proteome</keyword>
<feature type="non-terminal residue" evidence="7">
    <location>
        <position position="175"/>
    </location>
</feature>
<proteinExistence type="predicted"/>
<reference evidence="7 8" key="1">
    <citation type="journal article" date="2018" name="Mol. Biol. Evol.">
        <title>Broad Genomic Sampling Reveals a Smut Pathogenic Ancestry of the Fungal Clade Ustilaginomycotina.</title>
        <authorList>
            <person name="Kijpornyongpan T."/>
            <person name="Mondo S.J."/>
            <person name="Barry K."/>
            <person name="Sandor L."/>
            <person name="Lee J."/>
            <person name="Lipzen A."/>
            <person name="Pangilinan J."/>
            <person name="LaButti K."/>
            <person name="Hainaut M."/>
            <person name="Henrissat B."/>
            <person name="Grigoriev I.V."/>
            <person name="Spatafora J.W."/>
            <person name="Aime M.C."/>
        </authorList>
    </citation>
    <scope>NUCLEOTIDE SEQUENCE [LARGE SCALE GENOMIC DNA]</scope>
    <source>
        <strain evidence="7 8">MCA 4718</strain>
    </source>
</reference>
<evidence type="ECO:0000256" key="5">
    <source>
        <dbReference type="ARBA" id="ARBA00022691"/>
    </source>
</evidence>
<gene>
    <name evidence="7" type="ORF">BCV69DRAFT_251778</name>
</gene>
<dbReference type="OrthoDB" id="47276at2759"/>
<name>A0A316U283_9BASI</name>
<evidence type="ECO:0000256" key="1">
    <source>
        <dbReference type="ARBA" id="ARBA00000142"/>
    </source>
</evidence>
<dbReference type="GO" id="GO:0008176">
    <property type="term" value="F:tRNA (guanine(46)-N7)-methyltransferase activity"/>
    <property type="evidence" value="ECO:0007669"/>
    <property type="project" value="UniProtKB-EC"/>
</dbReference>
<keyword evidence="5" id="KW-0949">S-adenosyl-L-methionine</keyword>
<evidence type="ECO:0000256" key="3">
    <source>
        <dbReference type="ARBA" id="ARBA00022603"/>
    </source>
</evidence>
<organism evidence="7 8">
    <name type="scientific">Pseudomicrostroma glucosiphilum</name>
    <dbReference type="NCBI Taxonomy" id="1684307"/>
    <lineage>
        <taxon>Eukaryota</taxon>
        <taxon>Fungi</taxon>
        <taxon>Dikarya</taxon>
        <taxon>Basidiomycota</taxon>
        <taxon>Ustilaginomycotina</taxon>
        <taxon>Exobasidiomycetes</taxon>
        <taxon>Microstromatales</taxon>
        <taxon>Microstromatales incertae sedis</taxon>
        <taxon>Pseudomicrostroma</taxon>
    </lineage>
</organism>
<evidence type="ECO:0000256" key="2">
    <source>
        <dbReference type="ARBA" id="ARBA00011977"/>
    </source>
</evidence>
<dbReference type="PANTHER" id="PTHR23417:SF14">
    <property type="entry name" value="PENTACOTRIPEPTIDE-REPEAT REGION OF PRORP DOMAIN-CONTAINING PROTEIN"/>
    <property type="match status" value="1"/>
</dbReference>
<dbReference type="EC" id="2.1.1.33" evidence="2"/>
<dbReference type="NCBIfam" id="TIGR00091">
    <property type="entry name" value="tRNA (guanosine(46)-N7)-methyltransferase TrmB"/>
    <property type="match status" value="1"/>
</dbReference>
<keyword evidence="4 7" id="KW-0808">Transferase</keyword>
<dbReference type="AlphaFoldDB" id="A0A316U283"/>
<evidence type="ECO:0000256" key="4">
    <source>
        <dbReference type="ARBA" id="ARBA00022679"/>
    </source>
</evidence>
<dbReference type="STRING" id="1684307.A0A316U283"/>
<dbReference type="GeneID" id="37012181"/>
<dbReference type="PROSITE" id="PS51625">
    <property type="entry name" value="SAM_MT_TRMB"/>
    <property type="match status" value="1"/>
</dbReference>
<dbReference type="Pfam" id="PF02390">
    <property type="entry name" value="Methyltransf_4"/>
    <property type="match status" value="1"/>
</dbReference>
<dbReference type="EMBL" id="KZ819333">
    <property type="protein sequence ID" value="PWN18928.1"/>
    <property type="molecule type" value="Genomic_DNA"/>
</dbReference>